<dbReference type="PROSITE" id="PS51352">
    <property type="entry name" value="THIOREDOXIN_2"/>
    <property type="match status" value="1"/>
</dbReference>
<dbReference type="PANTHER" id="PTHR14684:SF2">
    <property type="entry name" value="THIOREDOXIN DOMAIN-CONTAINING PROTEIN 15"/>
    <property type="match status" value="1"/>
</dbReference>
<evidence type="ECO:0000256" key="1">
    <source>
        <dbReference type="SAM" id="Phobius"/>
    </source>
</evidence>
<dbReference type="InterPro" id="IPR013766">
    <property type="entry name" value="Thioredoxin_domain"/>
</dbReference>
<dbReference type="Pfam" id="PF00085">
    <property type="entry name" value="Thioredoxin"/>
    <property type="match status" value="1"/>
</dbReference>
<dbReference type="STRING" id="407821.A0A087T175"/>
<evidence type="ECO:0000313" key="4">
    <source>
        <dbReference type="EMBL" id="KFM58864.1"/>
    </source>
</evidence>
<evidence type="ECO:0000313" key="5">
    <source>
        <dbReference type="Proteomes" id="UP000054359"/>
    </source>
</evidence>
<dbReference type="OrthoDB" id="1899781at2759"/>
<dbReference type="EMBL" id="KK112922">
    <property type="protein sequence ID" value="KFM58864.1"/>
    <property type="molecule type" value="Genomic_DNA"/>
</dbReference>
<dbReference type="InterPro" id="IPR042418">
    <property type="entry name" value="TXNDC15"/>
</dbReference>
<protein>
    <submittedName>
        <fullName evidence="4">Thioredoxin domain-containing protein 15</fullName>
    </submittedName>
</protein>
<evidence type="ECO:0000259" key="3">
    <source>
        <dbReference type="PROSITE" id="PS51352"/>
    </source>
</evidence>
<dbReference type="Proteomes" id="UP000054359">
    <property type="component" value="Unassembled WGS sequence"/>
</dbReference>
<feature type="signal peptide" evidence="2">
    <location>
        <begin position="1"/>
        <end position="18"/>
    </location>
</feature>
<dbReference type="InterPro" id="IPR036249">
    <property type="entry name" value="Thioredoxin-like_sf"/>
</dbReference>
<feature type="domain" description="Thioredoxin" evidence="3">
    <location>
        <begin position="90"/>
        <end position="234"/>
    </location>
</feature>
<dbReference type="GO" id="GO:0005929">
    <property type="term" value="C:cilium"/>
    <property type="evidence" value="ECO:0007669"/>
    <property type="project" value="TreeGrafter"/>
</dbReference>
<dbReference type="OMA" id="KFVHAIT"/>
<accession>A0A087T175</accession>
<gene>
    <name evidence="4" type="ORF">X975_05189</name>
</gene>
<proteinExistence type="predicted"/>
<reference evidence="4 5" key="1">
    <citation type="submission" date="2013-11" db="EMBL/GenBank/DDBJ databases">
        <title>Genome sequencing of Stegodyphus mimosarum.</title>
        <authorList>
            <person name="Bechsgaard J."/>
        </authorList>
    </citation>
    <scope>NUCLEOTIDE SEQUENCE [LARGE SCALE GENOMIC DNA]</scope>
</reference>
<feature type="transmembrane region" description="Helical" evidence="1">
    <location>
        <begin position="262"/>
        <end position="280"/>
    </location>
</feature>
<evidence type="ECO:0000256" key="2">
    <source>
        <dbReference type="SAM" id="SignalP"/>
    </source>
</evidence>
<name>A0A087T175_STEMI</name>
<dbReference type="Gene3D" id="3.40.30.10">
    <property type="entry name" value="Glutaredoxin"/>
    <property type="match status" value="1"/>
</dbReference>
<organism evidence="4 5">
    <name type="scientific">Stegodyphus mimosarum</name>
    <name type="common">African social velvet spider</name>
    <dbReference type="NCBI Taxonomy" id="407821"/>
    <lineage>
        <taxon>Eukaryota</taxon>
        <taxon>Metazoa</taxon>
        <taxon>Ecdysozoa</taxon>
        <taxon>Arthropoda</taxon>
        <taxon>Chelicerata</taxon>
        <taxon>Arachnida</taxon>
        <taxon>Araneae</taxon>
        <taxon>Araneomorphae</taxon>
        <taxon>Entelegynae</taxon>
        <taxon>Eresoidea</taxon>
        <taxon>Eresidae</taxon>
        <taxon>Stegodyphus</taxon>
    </lineage>
</organism>
<keyword evidence="1" id="KW-1133">Transmembrane helix</keyword>
<dbReference type="GO" id="GO:0060271">
    <property type="term" value="P:cilium assembly"/>
    <property type="evidence" value="ECO:0007669"/>
    <property type="project" value="TreeGrafter"/>
</dbReference>
<feature type="chain" id="PRO_5001829212" evidence="2">
    <location>
        <begin position="19"/>
        <end position="308"/>
    </location>
</feature>
<feature type="non-terminal residue" evidence="4">
    <location>
        <position position="308"/>
    </location>
</feature>
<keyword evidence="2" id="KW-0732">Signal</keyword>
<dbReference type="PANTHER" id="PTHR14684">
    <property type="entry name" value="THIOREDOXIN DOMAIN-CONTAINING PROTEIN 15"/>
    <property type="match status" value="1"/>
</dbReference>
<sequence>MILIRRLLCLTIPLLIVADDESDTAVQFSTPESTKPLENDKNATTLILEEIEDHVSKLKETVSVNRDLLTPGNISMVSINGSANGGVTGINAGQNGSNASTEAKNKVKVECAPRTLSENEVPTVILANSSTLLKALTPATTNASAGDCVVVLFYSAQCVFSARMAPHFNALPRVFPDIQFYAVDAMEHGNLHVRYGLVYVPNVMLFHNAKPFARFNETTLNLDQLVKFIHKHTGLQHNGTLNVTSADMNGPVPSTLTKKVDYLLILAWAFTLCCIAFGFIKSSFCQRIVDFLKNTWQEAAAAQHEHED</sequence>
<dbReference type="SUPFAM" id="SSF52833">
    <property type="entry name" value="Thioredoxin-like"/>
    <property type="match status" value="1"/>
</dbReference>
<keyword evidence="1" id="KW-0472">Membrane</keyword>
<keyword evidence="5" id="KW-1185">Reference proteome</keyword>
<dbReference type="AlphaFoldDB" id="A0A087T175"/>
<keyword evidence="1" id="KW-0812">Transmembrane</keyword>